<gene>
    <name evidence="1" type="ORF">VFH_I322880</name>
</gene>
<name>A0AAV0YSY9_VICFA</name>
<proteinExistence type="predicted"/>
<reference evidence="1 2" key="1">
    <citation type="submission" date="2023-01" db="EMBL/GenBank/DDBJ databases">
        <authorList>
            <person name="Kreplak J."/>
        </authorList>
    </citation>
    <scope>NUCLEOTIDE SEQUENCE [LARGE SCALE GENOMIC DNA]</scope>
</reference>
<evidence type="ECO:0000313" key="2">
    <source>
        <dbReference type="Proteomes" id="UP001157006"/>
    </source>
</evidence>
<protein>
    <recommendedName>
        <fullName evidence="3">Retrovirus-related Pol polyprotein from transposon TNT 1-94</fullName>
    </recommendedName>
</protein>
<sequence>MVQDQTLFIWLISTISESVLPRVLSCKHSFEVWDKIHKHFNAMMKAKVFQQCYELKTTKKDNCTVSEYFLKIKLIADSLLAVGDVITEEAQIDVILDGLLEEYSSFMMQMHGKSESPTLYDVEALLYVQEGQLDKFHQELALSNVSANLAISHSKQNAASN</sequence>
<dbReference type="PANTHER" id="PTHR47481:SF30">
    <property type="entry name" value="CCHC-TYPE DOMAIN-CONTAINING PROTEIN"/>
    <property type="match status" value="1"/>
</dbReference>
<organism evidence="1 2">
    <name type="scientific">Vicia faba</name>
    <name type="common">Broad bean</name>
    <name type="synonym">Faba vulgaris</name>
    <dbReference type="NCBI Taxonomy" id="3906"/>
    <lineage>
        <taxon>Eukaryota</taxon>
        <taxon>Viridiplantae</taxon>
        <taxon>Streptophyta</taxon>
        <taxon>Embryophyta</taxon>
        <taxon>Tracheophyta</taxon>
        <taxon>Spermatophyta</taxon>
        <taxon>Magnoliopsida</taxon>
        <taxon>eudicotyledons</taxon>
        <taxon>Gunneridae</taxon>
        <taxon>Pentapetalae</taxon>
        <taxon>rosids</taxon>
        <taxon>fabids</taxon>
        <taxon>Fabales</taxon>
        <taxon>Fabaceae</taxon>
        <taxon>Papilionoideae</taxon>
        <taxon>50 kb inversion clade</taxon>
        <taxon>NPAAA clade</taxon>
        <taxon>Hologalegina</taxon>
        <taxon>IRL clade</taxon>
        <taxon>Fabeae</taxon>
        <taxon>Vicia</taxon>
    </lineage>
</organism>
<evidence type="ECO:0000313" key="1">
    <source>
        <dbReference type="EMBL" id="CAI8587908.1"/>
    </source>
</evidence>
<dbReference type="Pfam" id="PF14223">
    <property type="entry name" value="Retrotran_gag_2"/>
    <property type="match status" value="1"/>
</dbReference>
<dbReference type="EMBL" id="OX451736">
    <property type="protein sequence ID" value="CAI8587908.1"/>
    <property type="molecule type" value="Genomic_DNA"/>
</dbReference>
<dbReference type="AlphaFoldDB" id="A0AAV0YSY9"/>
<dbReference type="Proteomes" id="UP001157006">
    <property type="component" value="Chromosome 1L"/>
</dbReference>
<keyword evidence="2" id="KW-1185">Reference proteome</keyword>
<accession>A0AAV0YSY9</accession>
<evidence type="ECO:0008006" key="3">
    <source>
        <dbReference type="Google" id="ProtNLM"/>
    </source>
</evidence>
<dbReference type="PANTHER" id="PTHR47481">
    <property type="match status" value="1"/>
</dbReference>